<reference evidence="2 3" key="1">
    <citation type="submission" date="2019-02" db="EMBL/GenBank/DDBJ databases">
        <title>Genomic Encyclopedia of Type Strains, Phase IV (KMG-IV): sequencing the most valuable type-strain genomes for metagenomic binning, comparative biology and taxonomic classification.</title>
        <authorList>
            <person name="Goeker M."/>
        </authorList>
    </citation>
    <scope>NUCLEOTIDE SEQUENCE [LARGE SCALE GENOMIC DNA]</scope>
    <source>
        <strain evidence="2 3">DSM 17196</strain>
    </source>
</reference>
<evidence type="ECO:0000313" key="2">
    <source>
        <dbReference type="EMBL" id="RZS93745.1"/>
    </source>
</evidence>
<protein>
    <recommendedName>
        <fullName evidence="4">DNA polymerase-3 subunit gamma/tau</fullName>
    </recommendedName>
</protein>
<gene>
    <name evidence="2" type="ORF">EV197_2325</name>
</gene>
<feature type="region of interest" description="Disordered" evidence="1">
    <location>
        <begin position="1"/>
        <end position="78"/>
    </location>
</feature>
<name>A0A4Q7P1Y6_9FLAO</name>
<dbReference type="EMBL" id="SGXE01000002">
    <property type="protein sequence ID" value="RZS93745.1"/>
    <property type="molecule type" value="Genomic_DNA"/>
</dbReference>
<evidence type="ECO:0008006" key="4">
    <source>
        <dbReference type="Google" id="ProtNLM"/>
    </source>
</evidence>
<organism evidence="2 3">
    <name type="scientific">Aquimarina brevivitae</name>
    <dbReference type="NCBI Taxonomy" id="323412"/>
    <lineage>
        <taxon>Bacteria</taxon>
        <taxon>Pseudomonadati</taxon>
        <taxon>Bacteroidota</taxon>
        <taxon>Flavobacteriia</taxon>
        <taxon>Flavobacteriales</taxon>
        <taxon>Flavobacteriaceae</taxon>
        <taxon>Aquimarina</taxon>
    </lineage>
</organism>
<proteinExistence type="predicted"/>
<accession>A0A4Q7P1Y6</accession>
<keyword evidence="3" id="KW-1185">Reference proteome</keyword>
<evidence type="ECO:0000256" key="1">
    <source>
        <dbReference type="SAM" id="MobiDB-lite"/>
    </source>
</evidence>
<sequence>MLDAIGFNPYHTGRRKKKNDQPYIIPPSYFKNKGITPVKVTLPNKSEESQSVERQTSPPSKPDEIENTSDPIASTMPTTPVVDIKKRKASGLSLKSIKKKKEFEKSKTNNVVDPKSLPTEEFTESEMQAAWVAYGKKQDKKGERILGSMFAMNIPELRDQKIVVTLPNQSMKVDLENALPSFFQYLYKKLNNYSIELEIEVNEEASKKYAFTPQDKYEKLKEKNPLIDKLRSTFDLDL</sequence>
<comment type="caution">
    <text evidence="2">The sequence shown here is derived from an EMBL/GenBank/DDBJ whole genome shotgun (WGS) entry which is preliminary data.</text>
</comment>
<dbReference type="Proteomes" id="UP000292262">
    <property type="component" value="Unassembled WGS sequence"/>
</dbReference>
<dbReference type="AlphaFoldDB" id="A0A4Q7P1Y6"/>
<feature type="compositionally biased region" description="Polar residues" evidence="1">
    <location>
        <begin position="68"/>
        <end position="78"/>
    </location>
</feature>
<evidence type="ECO:0000313" key="3">
    <source>
        <dbReference type="Proteomes" id="UP000292262"/>
    </source>
</evidence>